<gene>
    <name evidence="14" type="ORF">GMDG_04024</name>
</gene>
<dbReference type="Pfam" id="PF00933">
    <property type="entry name" value="Glyco_hydro_3"/>
    <property type="match status" value="1"/>
</dbReference>
<dbReference type="InterPro" id="IPR036962">
    <property type="entry name" value="Glyco_hydro_3_N_sf"/>
</dbReference>
<dbReference type="InterPro" id="IPR001764">
    <property type="entry name" value="Glyco_hydro_3_N"/>
</dbReference>
<dbReference type="GO" id="GO:0009251">
    <property type="term" value="P:glucan catabolic process"/>
    <property type="evidence" value="ECO:0007669"/>
    <property type="project" value="TreeGrafter"/>
</dbReference>
<dbReference type="PANTHER" id="PTHR42715:SF27">
    <property type="entry name" value="BETA-GLUCOSIDASE-RELATED"/>
    <property type="match status" value="1"/>
</dbReference>
<evidence type="ECO:0000313" key="14">
    <source>
        <dbReference type="EMBL" id="ELR09529.1"/>
    </source>
</evidence>
<dbReference type="STRING" id="658429.L8G9I9"/>
<keyword evidence="5" id="KW-0378">Hydrolase</keyword>
<accession>L8G9I9</accession>
<evidence type="ECO:0000256" key="10">
    <source>
        <dbReference type="ARBA" id="ARBA00041603"/>
    </source>
</evidence>
<evidence type="ECO:0000256" key="1">
    <source>
        <dbReference type="ARBA" id="ARBA00000448"/>
    </source>
</evidence>
<keyword evidence="15" id="KW-1185">Reference proteome</keyword>
<dbReference type="VEuPathDB" id="FungiDB:GMDG_04024"/>
<feature type="region of interest" description="Disordered" evidence="12">
    <location>
        <begin position="23"/>
        <end position="61"/>
    </location>
</feature>
<feature type="domain" description="PA14" evidence="13">
    <location>
        <begin position="333"/>
        <end position="463"/>
    </location>
</feature>
<protein>
    <recommendedName>
        <fullName evidence="8">Probable beta-glucosidase I</fullName>
        <ecNumber evidence="4">3.2.1.21</ecNumber>
    </recommendedName>
    <alternativeName>
        <fullName evidence="9">Beta-D-glucoside glucohydrolase I</fullName>
    </alternativeName>
    <alternativeName>
        <fullName evidence="10">Cellobiase I</fullName>
    </alternativeName>
    <alternativeName>
        <fullName evidence="11">Gentiobiase I</fullName>
    </alternativeName>
</protein>
<evidence type="ECO:0000256" key="8">
    <source>
        <dbReference type="ARBA" id="ARBA00039569"/>
    </source>
</evidence>
<comment type="similarity">
    <text evidence="3">Belongs to the glycosyl hydrolase 3 family.</text>
</comment>
<dbReference type="EMBL" id="GL573238">
    <property type="protein sequence ID" value="ELR09529.1"/>
    <property type="molecule type" value="Genomic_DNA"/>
</dbReference>
<comment type="catalytic activity">
    <reaction evidence="1">
        <text>Hydrolysis of terminal, non-reducing beta-D-glucosyl residues with release of beta-D-glucose.</text>
        <dbReference type="EC" id="3.2.1.21"/>
    </reaction>
</comment>
<dbReference type="PANTHER" id="PTHR42715">
    <property type="entry name" value="BETA-GLUCOSIDASE"/>
    <property type="match status" value="1"/>
</dbReference>
<evidence type="ECO:0000313" key="15">
    <source>
        <dbReference type="Proteomes" id="UP000011064"/>
    </source>
</evidence>
<dbReference type="HOGENOM" id="CLU_590679_0_0_1"/>
<dbReference type="InterPro" id="IPR011658">
    <property type="entry name" value="PA14_dom"/>
</dbReference>
<dbReference type="SUPFAM" id="SSF51445">
    <property type="entry name" value="(Trans)glycosidases"/>
    <property type="match status" value="1"/>
</dbReference>
<dbReference type="EC" id="3.2.1.21" evidence="4"/>
<comment type="pathway">
    <text evidence="2">Glycan metabolism; cellulose degradation.</text>
</comment>
<keyword evidence="7" id="KW-0326">Glycosidase</keyword>
<evidence type="ECO:0000256" key="2">
    <source>
        <dbReference type="ARBA" id="ARBA00004987"/>
    </source>
</evidence>
<evidence type="ECO:0000256" key="11">
    <source>
        <dbReference type="ARBA" id="ARBA00041809"/>
    </source>
</evidence>
<dbReference type="PRINTS" id="PR00133">
    <property type="entry name" value="GLHYDRLASE3"/>
</dbReference>
<dbReference type="AlphaFoldDB" id="L8G9I9"/>
<feature type="compositionally biased region" description="Basic residues" evidence="12">
    <location>
        <begin position="27"/>
        <end position="36"/>
    </location>
</feature>
<proteinExistence type="inferred from homology"/>
<dbReference type="Gene3D" id="3.20.20.300">
    <property type="entry name" value="Glycoside hydrolase, family 3, N-terminal domain"/>
    <property type="match status" value="1"/>
</dbReference>
<dbReference type="Pfam" id="PF07691">
    <property type="entry name" value="PA14"/>
    <property type="match status" value="1"/>
</dbReference>
<dbReference type="InterPro" id="IPR037524">
    <property type="entry name" value="PA14/GLEYA"/>
</dbReference>
<evidence type="ECO:0000259" key="13">
    <source>
        <dbReference type="PROSITE" id="PS51820"/>
    </source>
</evidence>
<evidence type="ECO:0000256" key="4">
    <source>
        <dbReference type="ARBA" id="ARBA00012744"/>
    </source>
</evidence>
<dbReference type="InterPro" id="IPR017853">
    <property type="entry name" value="GH"/>
</dbReference>
<evidence type="ECO:0000256" key="3">
    <source>
        <dbReference type="ARBA" id="ARBA00005336"/>
    </source>
</evidence>
<evidence type="ECO:0000256" key="9">
    <source>
        <dbReference type="ARBA" id="ARBA00041279"/>
    </source>
</evidence>
<dbReference type="InterPro" id="IPR050288">
    <property type="entry name" value="Cellulose_deg_GH3"/>
</dbReference>
<dbReference type="Gene3D" id="2.60.120.260">
    <property type="entry name" value="Galactose-binding domain-like"/>
    <property type="match status" value="1"/>
</dbReference>
<dbReference type="OrthoDB" id="47059at2759"/>
<organism evidence="14 15">
    <name type="scientific">Pseudogymnoascus destructans (strain ATCC MYA-4855 / 20631-21)</name>
    <name type="common">Bat white-nose syndrome fungus</name>
    <name type="synonym">Geomyces destructans</name>
    <dbReference type="NCBI Taxonomy" id="658429"/>
    <lineage>
        <taxon>Eukaryota</taxon>
        <taxon>Fungi</taxon>
        <taxon>Dikarya</taxon>
        <taxon>Ascomycota</taxon>
        <taxon>Pezizomycotina</taxon>
        <taxon>Leotiomycetes</taxon>
        <taxon>Thelebolales</taxon>
        <taxon>Thelebolaceae</taxon>
        <taxon>Pseudogymnoascus</taxon>
    </lineage>
</organism>
<dbReference type="Proteomes" id="UP000011064">
    <property type="component" value="Unassembled WGS sequence"/>
</dbReference>
<evidence type="ECO:0000256" key="7">
    <source>
        <dbReference type="ARBA" id="ARBA00023295"/>
    </source>
</evidence>
<sequence>MATIDVEDVLSPSSLRYRLLAHPSNPRARHPLHPRHTSPTASAVPDYSMASPPPASTASQGATWDSALLREAGTAMGEESKAKGAHVITGPTINIQRSLLGGRGFESLSDDPVLAGVGAASLVNGIQDTGVVACIKHFVCNDQEHERNAVDVIITDRAMREIYLLAFQIAVRESKPGSFMTAYNKVNGTHVSENPKILKNILRGEVGLLQGALASNKVTEHAITQRAREVLNLVNRCAASGIPENAEEGTRDTPETAALSNKISANSITLIVGPNAKIATYCGGGSASLPPYYAHSLRRHHRTPRRRHRGQIHVGCYSHRERPLLGAQLTSEEGKPGVTFRAYNEPSSVADRKPIDELTILRSNEFFIDYDKPKQALWYGVFSGTYEAEKDGDFEFGLAVYGAGNLYVNNELVGDETTQTQGQAFCPTLNPNPMPRASVIAVSWLRGGIWRAALKWRRWWNGI</sequence>
<keyword evidence="6" id="KW-0325">Glycoprotein</keyword>
<name>L8G9I9_PSED2</name>
<dbReference type="PROSITE" id="PS51820">
    <property type="entry name" value="PA14"/>
    <property type="match status" value="1"/>
</dbReference>
<reference evidence="15" key="1">
    <citation type="submission" date="2010-09" db="EMBL/GenBank/DDBJ databases">
        <title>The genome sequence of Geomyces destructans 20631-21.</title>
        <authorList>
            <consortium name="The Broad Institute Genome Sequencing Platform"/>
            <person name="Cuomo C.A."/>
            <person name="Blehert D.S."/>
            <person name="Lorch J.M."/>
            <person name="Young S.K."/>
            <person name="Zeng Q."/>
            <person name="Gargeya S."/>
            <person name="Fitzgerald M."/>
            <person name="Haas B."/>
            <person name="Abouelleil A."/>
            <person name="Alvarado L."/>
            <person name="Arachchi H.M."/>
            <person name="Berlin A."/>
            <person name="Brown A."/>
            <person name="Chapman S.B."/>
            <person name="Chen Z."/>
            <person name="Dunbar C."/>
            <person name="Freedman E."/>
            <person name="Gearin G."/>
            <person name="Gellesch M."/>
            <person name="Goldberg J."/>
            <person name="Griggs A."/>
            <person name="Gujja S."/>
            <person name="Heiman D."/>
            <person name="Howarth C."/>
            <person name="Larson L."/>
            <person name="Lui A."/>
            <person name="MacDonald P.J.P."/>
            <person name="Montmayeur A."/>
            <person name="Murphy C."/>
            <person name="Neiman D."/>
            <person name="Pearson M."/>
            <person name="Priest M."/>
            <person name="Roberts A."/>
            <person name="Saif S."/>
            <person name="Shea T."/>
            <person name="Shenoy N."/>
            <person name="Sisk P."/>
            <person name="Stolte C."/>
            <person name="Sykes S."/>
            <person name="Wortman J."/>
            <person name="Nusbaum C."/>
            <person name="Birren B."/>
        </authorList>
    </citation>
    <scope>NUCLEOTIDE SEQUENCE [LARGE SCALE GENOMIC DNA]</scope>
    <source>
        <strain evidence="15">ATCC MYA-4855 / 20631-21</strain>
    </source>
</reference>
<dbReference type="InParanoid" id="L8G9I9"/>
<dbReference type="GO" id="GO:0008422">
    <property type="term" value="F:beta-glucosidase activity"/>
    <property type="evidence" value="ECO:0007669"/>
    <property type="project" value="UniProtKB-EC"/>
</dbReference>
<evidence type="ECO:0000256" key="12">
    <source>
        <dbReference type="SAM" id="MobiDB-lite"/>
    </source>
</evidence>
<evidence type="ECO:0000256" key="5">
    <source>
        <dbReference type="ARBA" id="ARBA00022801"/>
    </source>
</evidence>
<evidence type="ECO:0000256" key="6">
    <source>
        <dbReference type="ARBA" id="ARBA00023180"/>
    </source>
</evidence>